<accession>A0A246F9T8</accession>
<dbReference type="AlphaFoldDB" id="A0A246F9T8"/>
<organism evidence="1 2">
    <name type="scientific">Pseudomonas nitroreducens</name>
    <dbReference type="NCBI Taxonomy" id="46680"/>
    <lineage>
        <taxon>Bacteria</taxon>
        <taxon>Pseudomonadati</taxon>
        <taxon>Pseudomonadota</taxon>
        <taxon>Gammaproteobacteria</taxon>
        <taxon>Pseudomonadales</taxon>
        <taxon>Pseudomonadaceae</taxon>
        <taxon>Pseudomonas</taxon>
    </lineage>
</organism>
<gene>
    <name evidence="1" type="ORF">CEG18_09565</name>
</gene>
<name>A0A246F9T8_PSENT</name>
<dbReference type="InterPro" id="IPR056206">
    <property type="entry name" value="Tis1_ImmP"/>
</dbReference>
<sequence>MGIEKGEAFAQRDIYIDYDYEDVTYRWDHRTSTVYVRFYGEPERAEPVPHDGRLFNEALRFGREITREEYERGFPAP</sequence>
<proteinExistence type="predicted"/>
<comment type="caution">
    <text evidence="1">The sequence shown here is derived from an EMBL/GenBank/DDBJ whole genome shotgun (WGS) entry which is preliminary data.</text>
</comment>
<evidence type="ECO:0000313" key="1">
    <source>
        <dbReference type="EMBL" id="OWP51108.1"/>
    </source>
</evidence>
<dbReference type="EMBL" id="NJBA01000003">
    <property type="protein sequence ID" value="OWP51108.1"/>
    <property type="molecule type" value="Genomic_DNA"/>
</dbReference>
<dbReference type="Pfam" id="PF24154">
    <property type="entry name" value="Tis1_ImmP"/>
    <property type="match status" value="1"/>
</dbReference>
<dbReference type="Proteomes" id="UP000198145">
    <property type="component" value="Unassembled WGS sequence"/>
</dbReference>
<dbReference type="RefSeq" id="WP_088417285.1">
    <property type="nucleotide sequence ID" value="NZ_NJBA01000003.1"/>
</dbReference>
<reference evidence="1 2" key="1">
    <citation type="submission" date="2017-06" db="EMBL/GenBank/DDBJ databases">
        <title>Draft genome of Pseudomonas nitroreducens DF05.</title>
        <authorList>
            <person name="Iyer R."/>
        </authorList>
    </citation>
    <scope>NUCLEOTIDE SEQUENCE [LARGE SCALE GENOMIC DNA]</scope>
    <source>
        <strain evidence="1 2">DF05</strain>
    </source>
</reference>
<evidence type="ECO:0000313" key="2">
    <source>
        <dbReference type="Proteomes" id="UP000198145"/>
    </source>
</evidence>
<protein>
    <submittedName>
        <fullName evidence="1">Uncharacterized protein</fullName>
    </submittedName>
</protein>